<dbReference type="Proteomes" id="UP000319130">
    <property type="component" value="Unassembled WGS sequence"/>
</dbReference>
<reference evidence="2 3" key="1">
    <citation type="submission" date="2019-03" db="EMBL/GenBank/DDBJ databases">
        <title>Metabolic potential of uncultured bacteria and archaea associated with petroleum seepage in deep-sea sediments.</title>
        <authorList>
            <person name="Dong X."/>
            <person name="Hubert C."/>
        </authorList>
    </citation>
    <scope>NUCLEOTIDE SEQUENCE [LARGE SCALE GENOMIC DNA]</scope>
    <source>
        <strain evidence="2">E29_bin52</strain>
    </source>
</reference>
<dbReference type="InterPro" id="IPR012902">
    <property type="entry name" value="N_methyl_site"/>
</dbReference>
<name>A0A523W4Z6_UNCAE</name>
<dbReference type="Pfam" id="PF07963">
    <property type="entry name" value="N_methyl"/>
    <property type="match status" value="1"/>
</dbReference>
<gene>
    <name evidence="2" type="ORF">E3J48_04825</name>
</gene>
<dbReference type="NCBIfam" id="TIGR02532">
    <property type="entry name" value="IV_pilin_GFxxxE"/>
    <property type="match status" value="1"/>
</dbReference>
<keyword evidence="1" id="KW-0472">Membrane</keyword>
<evidence type="ECO:0000313" key="3">
    <source>
        <dbReference type="Proteomes" id="UP000319130"/>
    </source>
</evidence>
<proteinExistence type="predicted"/>
<dbReference type="AlphaFoldDB" id="A0A523W4Z6"/>
<feature type="transmembrane region" description="Helical" evidence="1">
    <location>
        <begin position="12"/>
        <end position="34"/>
    </location>
</feature>
<dbReference type="EMBL" id="SOIZ01000207">
    <property type="protein sequence ID" value="TET62083.1"/>
    <property type="molecule type" value="Genomic_DNA"/>
</dbReference>
<comment type="caution">
    <text evidence="2">The sequence shown here is derived from an EMBL/GenBank/DDBJ whole genome shotgun (WGS) entry which is preliminary data.</text>
</comment>
<protein>
    <submittedName>
        <fullName evidence="2">Prepilin-type N-terminal cleavage/methylation domain-containing protein</fullName>
    </submittedName>
</protein>
<organism evidence="2 3">
    <name type="scientific">Aerophobetes bacterium</name>
    <dbReference type="NCBI Taxonomy" id="2030807"/>
    <lineage>
        <taxon>Bacteria</taxon>
        <taxon>Candidatus Aerophobota</taxon>
    </lineage>
</organism>
<keyword evidence="1" id="KW-0812">Transmembrane</keyword>
<keyword evidence="1" id="KW-1133">Transmembrane helix</keyword>
<sequence>MKISIDQRFGFTFIEVIVAVAVLSLGLLSLVQILPLGLKAQNRAEELTVAYLLGEEKMEETKMRGYLALMEDYASTGEGPGEGEGEFENYQGYNWHLNWWDTDVPGLAKVQVRVLFGESGSSESRVNGESRKAGEHIELVTYLASRNSGQILREE</sequence>
<evidence type="ECO:0000256" key="1">
    <source>
        <dbReference type="SAM" id="Phobius"/>
    </source>
</evidence>
<evidence type="ECO:0000313" key="2">
    <source>
        <dbReference type="EMBL" id="TET62083.1"/>
    </source>
</evidence>
<accession>A0A523W4Z6</accession>